<sequence>MARSLLILVYVDTVSTVMHLAELISFQRNLSKYVFGIRHILDDTTTTTTTTTTKTAKQEDDRSVYPR</sequence>
<evidence type="ECO:0000256" key="2">
    <source>
        <dbReference type="SAM" id="SignalP"/>
    </source>
</evidence>
<feature type="compositionally biased region" description="Basic and acidic residues" evidence="1">
    <location>
        <begin position="56"/>
        <end position="67"/>
    </location>
</feature>
<proteinExistence type="predicted"/>
<feature type="chain" id="PRO_5014798693" evidence="2">
    <location>
        <begin position="17"/>
        <end position="67"/>
    </location>
</feature>
<dbReference type="AlphaFoldDB" id="A0A2M4DGZ0"/>
<feature type="signal peptide" evidence="2">
    <location>
        <begin position="1"/>
        <end position="16"/>
    </location>
</feature>
<organism evidence="3">
    <name type="scientific">Anopheles darlingi</name>
    <name type="common">Mosquito</name>
    <dbReference type="NCBI Taxonomy" id="43151"/>
    <lineage>
        <taxon>Eukaryota</taxon>
        <taxon>Metazoa</taxon>
        <taxon>Ecdysozoa</taxon>
        <taxon>Arthropoda</taxon>
        <taxon>Hexapoda</taxon>
        <taxon>Insecta</taxon>
        <taxon>Pterygota</taxon>
        <taxon>Neoptera</taxon>
        <taxon>Endopterygota</taxon>
        <taxon>Diptera</taxon>
        <taxon>Nematocera</taxon>
        <taxon>Culicoidea</taxon>
        <taxon>Culicidae</taxon>
        <taxon>Anophelinae</taxon>
        <taxon>Anopheles</taxon>
    </lineage>
</organism>
<evidence type="ECO:0000256" key="1">
    <source>
        <dbReference type="SAM" id="MobiDB-lite"/>
    </source>
</evidence>
<dbReference type="EMBL" id="GGFL01012611">
    <property type="protein sequence ID" value="MBW76789.1"/>
    <property type="molecule type" value="Transcribed_RNA"/>
</dbReference>
<accession>A0A2M4DGZ0</accession>
<keyword evidence="2" id="KW-0732">Signal</keyword>
<reference evidence="3" key="1">
    <citation type="submission" date="2018-01" db="EMBL/GenBank/DDBJ databases">
        <title>An insight into the sialome of Amazonian anophelines.</title>
        <authorList>
            <person name="Ribeiro J.M."/>
            <person name="Scarpassa V."/>
            <person name="Calvo E."/>
        </authorList>
    </citation>
    <scope>NUCLEOTIDE SEQUENCE</scope>
</reference>
<feature type="region of interest" description="Disordered" evidence="1">
    <location>
        <begin position="48"/>
        <end position="67"/>
    </location>
</feature>
<evidence type="ECO:0000313" key="3">
    <source>
        <dbReference type="EMBL" id="MBW76789.1"/>
    </source>
</evidence>
<name>A0A2M4DGZ0_ANODA</name>
<protein>
    <submittedName>
        <fullName evidence="3">Putative secreted protein</fullName>
    </submittedName>
</protein>